<dbReference type="InParanoid" id="L2GBC1"/>
<feature type="domain" description="Glycosyl hydrolase family 95 catalytic" evidence="4">
    <location>
        <begin position="283"/>
        <end position="684"/>
    </location>
</feature>
<organism evidence="5">
    <name type="scientific">Colletotrichum fructicola (strain Nara gc5)</name>
    <name type="common">Anthracnose fungus</name>
    <name type="synonym">Colletotrichum gloeosporioides (strain Nara gc5)</name>
    <dbReference type="NCBI Taxonomy" id="1213859"/>
    <lineage>
        <taxon>Eukaryota</taxon>
        <taxon>Fungi</taxon>
        <taxon>Dikarya</taxon>
        <taxon>Ascomycota</taxon>
        <taxon>Pezizomycotina</taxon>
        <taxon>Sordariomycetes</taxon>
        <taxon>Hypocreomycetidae</taxon>
        <taxon>Glomerellales</taxon>
        <taxon>Glomerellaceae</taxon>
        <taxon>Colletotrichum</taxon>
        <taxon>Colletotrichum gloeosporioides species complex</taxon>
    </lineage>
</organism>
<accession>L2GBC1</accession>
<evidence type="ECO:0000256" key="1">
    <source>
        <dbReference type="SAM" id="MobiDB-lite"/>
    </source>
</evidence>
<dbReference type="PANTHER" id="PTHR31084:SF18">
    <property type="entry name" value="GLYCOSYL HYDROLASE FAMILY 95 N-TERMINAL DOMAIN-CONTAINING PROTEIN"/>
    <property type="match status" value="1"/>
</dbReference>
<dbReference type="AlphaFoldDB" id="L2GBC1"/>
<dbReference type="InterPro" id="IPR049053">
    <property type="entry name" value="AFCA-like_C"/>
</dbReference>
<feature type="domain" description="Glycosyl hydrolase family 95 N-terminal" evidence="2">
    <location>
        <begin position="24"/>
        <end position="264"/>
    </location>
</feature>
<sequence>MSRPDGSSTFGSGQSQQQPRPLLLHYESPASEWSEALPIGNGRLGAMVHGRTQTELLQLNEDSVWYGGPQDRTPKDALRHLPKLRQLIRDEEHAEAESLVREAFFATPASMRHYEPLGTCTIEFGHVVEDVTDYRRYLCLETAQTTVEYRCRGVSYRRDAIASFPDNVLAFRVVASEATRFVVRLNRLSEIEYETNEFLDSIDATNGRIVLKATPGGHNSNRLAIALGVSCDDAEGSVEAIGNALIVNSTSCTIVIGAQTTFRTEDPEAAAVDDVLKALSHQWSDLVERHQQDYAGLFNRTSLRMSPDACHLPTDERIKNSRDPGLVALYHNYGRYLLISCSRNSKKALPATLQGIWNPSFAPPWGSKYTININLQMNYWPAGPCSLIECAIPVLGLLEKMAERGKKTARVMYGCEGWCARHNTDIWADTDPHDRWMPSTIWPLGGVWVCIDIFEMLQYQYDENLHKRAAVVLEGAIMFLLEYLIPSACGRYLVTNPSLSPENTFLSVSGEPGILCEGSVIDMTIIHIAFEKFLWSTNILGGENPLRAKVEEALERLPPLVINSDGLIQEWGLKDYKEQEPGHRHVSHLFGLYPGERISPSRSPELAAAAKNVLERRAAHGGGHTGWSRAWLLNLHARLLDAEGCGQHMDLLLKGSTLPNMLDSHPPFQIDGNFGGCAGILECLVQSSIIDANTVEIRLLPSCPKDWAQGQLTGVRTKGGWLVSFSWQDGVIEEPVVIETTATTVSEVQLIFPGGLRSLVRADPSTSTQKVFAAKE</sequence>
<dbReference type="SUPFAM" id="SSF48208">
    <property type="entry name" value="Six-hairpin glycosidases"/>
    <property type="match status" value="1"/>
</dbReference>
<reference evidence="6 7" key="3">
    <citation type="submission" date="2020-04" db="EMBL/GenBank/DDBJ databases">
        <title>Genome sequencing and assembly of multiple isolates from the Colletotrichum gloeosporioides species complex.</title>
        <authorList>
            <person name="Gan P."/>
            <person name="Shirasu K."/>
        </authorList>
    </citation>
    <scope>NUCLEOTIDE SEQUENCE [LARGE SCALE GENOMIC DNA]</scope>
    <source>
        <strain evidence="6 7">Nara gc5</strain>
    </source>
</reference>
<gene>
    <name evidence="6" type="primary">FUC95A-3</name>
    <name evidence="5" type="ORF">CGGC5_79</name>
    <name evidence="6" type="ORF">CGGC5_v006981</name>
</gene>
<dbReference type="Pfam" id="PF14498">
    <property type="entry name" value="Glyco_hyd_65N_2"/>
    <property type="match status" value="1"/>
</dbReference>
<evidence type="ECO:0000259" key="3">
    <source>
        <dbReference type="Pfam" id="PF21307"/>
    </source>
</evidence>
<dbReference type="Proteomes" id="UP000011096">
    <property type="component" value="Unassembled WGS sequence"/>
</dbReference>
<evidence type="ECO:0000313" key="7">
    <source>
        <dbReference type="Proteomes" id="UP000011096"/>
    </source>
</evidence>
<dbReference type="PANTHER" id="PTHR31084">
    <property type="entry name" value="ALPHA-L-FUCOSIDASE 2"/>
    <property type="match status" value="1"/>
</dbReference>
<evidence type="ECO:0000259" key="2">
    <source>
        <dbReference type="Pfam" id="PF14498"/>
    </source>
</evidence>
<dbReference type="EMBL" id="KB020558">
    <property type="protein sequence ID" value="ELA35710.1"/>
    <property type="molecule type" value="Genomic_DNA"/>
</dbReference>
<evidence type="ECO:0000259" key="4">
    <source>
        <dbReference type="Pfam" id="PF22124"/>
    </source>
</evidence>
<dbReference type="EMBL" id="ANPB02000004">
    <property type="protein sequence ID" value="KAF4485009.1"/>
    <property type="molecule type" value="Genomic_DNA"/>
</dbReference>
<dbReference type="Pfam" id="PF22124">
    <property type="entry name" value="Glyco_hydro_95_cat"/>
    <property type="match status" value="1"/>
</dbReference>
<feature type="region of interest" description="Disordered" evidence="1">
    <location>
        <begin position="1"/>
        <end position="20"/>
    </location>
</feature>
<reference evidence="6 7" key="2">
    <citation type="submission" date="2012-08" db="EMBL/GenBank/DDBJ databases">
        <authorList>
            <person name="Gan P.H.P."/>
            <person name="Ikeda K."/>
            <person name="Irieda H."/>
            <person name="Narusaka M."/>
            <person name="O'Connell R.J."/>
            <person name="Narusaka Y."/>
            <person name="Takano Y."/>
            <person name="Kubo Y."/>
            <person name="Shirasu K."/>
        </authorList>
    </citation>
    <scope>NUCLEOTIDE SEQUENCE [LARGE SCALE GENOMIC DNA]</scope>
    <source>
        <strain evidence="6 7">Nara gc5</strain>
    </source>
</reference>
<dbReference type="InterPro" id="IPR008928">
    <property type="entry name" value="6-hairpin_glycosidase_sf"/>
</dbReference>
<dbReference type="InterPro" id="IPR054363">
    <property type="entry name" value="GH95_cat"/>
</dbReference>
<dbReference type="GO" id="GO:0004560">
    <property type="term" value="F:alpha-L-fucosidase activity"/>
    <property type="evidence" value="ECO:0007669"/>
    <property type="project" value="InterPro"/>
</dbReference>
<name>L2GBC1_COLFN</name>
<keyword evidence="7" id="KW-1185">Reference proteome</keyword>
<dbReference type="InterPro" id="IPR012341">
    <property type="entry name" value="6hp_glycosidase-like_sf"/>
</dbReference>
<protein>
    <submittedName>
        <fullName evidence="5 6">Alpha-l-fucosidase</fullName>
    </submittedName>
</protein>
<proteinExistence type="predicted"/>
<dbReference type="InterPro" id="IPR016518">
    <property type="entry name" value="Alpha-L-fucosidase"/>
</dbReference>
<dbReference type="HOGENOM" id="CLU_004617_2_2_1"/>
<dbReference type="RefSeq" id="XP_031882957.1">
    <property type="nucleotide sequence ID" value="XM_032019881.1"/>
</dbReference>
<dbReference type="STRING" id="1213859.L2GBC1"/>
<dbReference type="GO" id="GO:0005975">
    <property type="term" value="P:carbohydrate metabolic process"/>
    <property type="evidence" value="ECO:0007669"/>
    <property type="project" value="InterPro"/>
</dbReference>
<feature type="domain" description="Alpha fucosidase A-like C-terminal" evidence="3">
    <location>
        <begin position="694"/>
        <end position="742"/>
    </location>
</feature>
<dbReference type="Pfam" id="PF21307">
    <property type="entry name" value="Glyco_hydro_95_C"/>
    <property type="match status" value="1"/>
</dbReference>
<reference evidence="5" key="1">
    <citation type="submission" date="2012-08" db="EMBL/GenBank/DDBJ databases">
        <title>Genome analysis of Colletotrichum orbiculare and Colletotrichum fructicola.</title>
        <authorList>
            <person name="Gan P.H.P."/>
            <person name="Ikeda K."/>
            <person name="Irieda H."/>
            <person name="Narusaka M."/>
            <person name="O'Connell R.J."/>
            <person name="Narusaka Y."/>
            <person name="Takano Y."/>
            <person name="Kubo Y."/>
            <person name="Shirasu K."/>
        </authorList>
    </citation>
    <scope>NUCLEOTIDE SEQUENCE</scope>
    <source>
        <strain evidence="5">Nara gc5</strain>
    </source>
</reference>
<dbReference type="Gene3D" id="1.50.10.10">
    <property type="match status" value="1"/>
</dbReference>
<feature type="compositionally biased region" description="Low complexity" evidence="1">
    <location>
        <begin position="1"/>
        <end position="18"/>
    </location>
</feature>
<dbReference type="InterPro" id="IPR027414">
    <property type="entry name" value="GH95_N_dom"/>
</dbReference>
<evidence type="ECO:0000313" key="6">
    <source>
        <dbReference type="EMBL" id="KAF4485009.1"/>
    </source>
</evidence>
<dbReference type="GeneID" id="43604105"/>
<dbReference type="PIRSF" id="PIRSF007663">
    <property type="entry name" value="UCP007663"/>
    <property type="match status" value="1"/>
</dbReference>
<evidence type="ECO:0000313" key="5">
    <source>
        <dbReference type="EMBL" id="ELA35710.1"/>
    </source>
</evidence>
<dbReference type="OrthoDB" id="2848340at2759"/>